<evidence type="ECO:0000256" key="1">
    <source>
        <dbReference type="ARBA" id="ARBA00004651"/>
    </source>
</evidence>
<feature type="transmembrane region" description="Helical" evidence="7">
    <location>
        <begin position="47"/>
        <end position="66"/>
    </location>
</feature>
<dbReference type="PANTHER" id="PTHR22926">
    <property type="entry name" value="PHOSPHO-N-ACETYLMURAMOYL-PENTAPEPTIDE-TRANSFERASE"/>
    <property type="match status" value="1"/>
</dbReference>
<dbReference type="RefSeq" id="WP_173968385.1">
    <property type="nucleotide sequence ID" value="NZ_CADCST010000162.1"/>
</dbReference>
<feature type="transmembrane region" description="Helical" evidence="7">
    <location>
        <begin position="72"/>
        <end position="93"/>
    </location>
</feature>
<organism evidence="8 9">
    <name type="scientific">Flavobacterium collinsii</name>
    <dbReference type="NCBI Taxonomy" id="1114861"/>
    <lineage>
        <taxon>Bacteria</taxon>
        <taxon>Pseudomonadati</taxon>
        <taxon>Bacteroidota</taxon>
        <taxon>Flavobacteriia</taxon>
        <taxon>Flavobacteriales</taxon>
        <taxon>Flavobacteriaceae</taxon>
        <taxon>Flavobacterium</taxon>
    </lineage>
</organism>
<feature type="transmembrane region" description="Helical" evidence="7">
    <location>
        <begin position="323"/>
        <end position="341"/>
    </location>
</feature>
<dbReference type="Proteomes" id="UP000474567">
    <property type="component" value="Unassembled WGS sequence"/>
</dbReference>
<keyword evidence="6 7" id="KW-0472">Membrane</keyword>
<dbReference type="Pfam" id="PF00953">
    <property type="entry name" value="Glycos_transf_4"/>
    <property type="match status" value="1"/>
</dbReference>
<feature type="transmembrane region" description="Helical" evidence="7">
    <location>
        <begin position="6"/>
        <end position="26"/>
    </location>
</feature>
<feature type="transmembrane region" description="Helical" evidence="7">
    <location>
        <begin position="246"/>
        <end position="266"/>
    </location>
</feature>
<feature type="transmembrane region" description="Helical" evidence="7">
    <location>
        <begin position="105"/>
        <end position="128"/>
    </location>
</feature>
<proteinExistence type="predicted"/>
<evidence type="ECO:0000256" key="5">
    <source>
        <dbReference type="ARBA" id="ARBA00022989"/>
    </source>
</evidence>
<feature type="transmembrane region" description="Helical" evidence="7">
    <location>
        <begin position="298"/>
        <end position="317"/>
    </location>
</feature>
<feature type="transmembrane region" description="Helical" evidence="7">
    <location>
        <begin position="218"/>
        <end position="234"/>
    </location>
</feature>
<evidence type="ECO:0000256" key="4">
    <source>
        <dbReference type="ARBA" id="ARBA00022692"/>
    </source>
</evidence>
<dbReference type="InterPro" id="IPR000715">
    <property type="entry name" value="Glycosyl_transferase_4"/>
</dbReference>
<comment type="subcellular location">
    <subcellularLocation>
        <location evidence="1">Cell membrane</location>
        <topology evidence="1">Multi-pass membrane protein</topology>
    </subcellularLocation>
</comment>
<dbReference type="EMBL" id="CADCST010000162">
    <property type="protein sequence ID" value="CAA9203080.1"/>
    <property type="molecule type" value="Genomic_DNA"/>
</dbReference>
<keyword evidence="4 7" id="KW-0812">Transmembrane</keyword>
<keyword evidence="5 7" id="KW-1133">Transmembrane helix</keyword>
<dbReference type="InterPro" id="IPR018480">
    <property type="entry name" value="PNAcMuramoyl-5peptid_Trfase_CS"/>
</dbReference>
<protein>
    <submittedName>
        <fullName evidence="8">Undecaprenyl-phosphate N-acetylglucosaminyl 1-phosphate transferase</fullName>
        <ecNumber evidence="8">2.7.8.33</ecNumber>
    </submittedName>
</protein>
<evidence type="ECO:0000256" key="7">
    <source>
        <dbReference type="SAM" id="Phobius"/>
    </source>
</evidence>
<name>A0ABM8KQB8_9FLAO</name>
<dbReference type="GO" id="GO:0036380">
    <property type="term" value="F:UDP-N-acetylglucosamine-undecaprenyl-phosphate N-acetylglucosaminephosphotransferase activity"/>
    <property type="evidence" value="ECO:0007669"/>
    <property type="project" value="UniProtKB-EC"/>
</dbReference>
<evidence type="ECO:0000256" key="2">
    <source>
        <dbReference type="ARBA" id="ARBA00022475"/>
    </source>
</evidence>
<accession>A0ABM8KQB8</accession>
<dbReference type="CDD" id="cd06853">
    <property type="entry name" value="GT_WecA_like"/>
    <property type="match status" value="1"/>
</dbReference>
<evidence type="ECO:0000256" key="6">
    <source>
        <dbReference type="ARBA" id="ARBA00023136"/>
    </source>
</evidence>
<evidence type="ECO:0000313" key="9">
    <source>
        <dbReference type="Proteomes" id="UP000474567"/>
    </source>
</evidence>
<dbReference type="PROSITE" id="PS01348">
    <property type="entry name" value="MRAY_2"/>
    <property type="match status" value="1"/>
</dbReference>
<evidence type="ECO:0000256" key="3">
    <source>
        <dbReference type="ARBA" id="ARBA00022679"/>
    </source>
</evidence>
<comment type="caution">
    <text evidence="8">The sequence shown here is derived from an EMBL/GenBank/DDBJ whole genome shotgun (WGS) entry which is preliminary data.</text>
</comment>
<feature type="transmembrane region" description="Helical" evidence="7">
    <location>
        <begin position="188"/>
        <end position="206"/>
    </location>
</feature>
<feature type="transmembrane region" description="Helical" evidence="7">
    <location>
        <begin position="134"/>
        <end position="156"/>
    </location>
</feature>
<sequence length="361" mass="40789">MKIILEYISLGALSLLLSLLYIPIIIKIAIKINLVDTPNFRKIHTNNVPLIGGISIVFTTLTVILISGNCLYILREYLSIFSAAFTVLILGIIDDKNDIRPKYKLLIQLILSFIIALSGIRIFSFYGLFGVYEITIWMQYAITILVITGVVNAFNLIDGVDGLLGSLSLLGFTMFLLASIYYDDYYLGIISVIFIGAIIGFLRFNLSEEKIFMGDSGSLFLGFTLVTLGIQLLGKQEIHKEYNYGYVFLVLVAFFSIPVLDSLRVYMGRIKRGKSPFLADKSHLHHLLLGAGLTHKKIALTVIILCLVFFFLGFGLITSYSTTLIIFSIMIVFWIIIRWLLIINNLQKWIRVIKKIEKQNN</sequence>
<dbReference type="EC" id="2.7.8.33" evidence="8"/>
<keyword evidence="2" id="KW-1003">Cell membrane</keyword>
<reference evidence="8 9" key="1">
    <citation type="submission" date="2020-02" db="EMBL/GenBank/DDBJ databases">
        <authorList>
            <person name="Criscuolo A."/>
        </authorList>
    </citation>
    <scope>NUCLEOTIDE SEQUENCE [LARGE SCALE GENOMIC DNA]</scope>
    <source>
        <strain evidence="8">CECT7796</strain>
    </source>
</reference>
<feature type="transmembrane region" description="Helical" evidence="7">
    <location>
        <begin position="163"/>
        <end position="182"/>
    </location>
</feature>
<dbReference type="PANTHER" id="PTHR22926:SF3">
    <property type="entry name" value="UNDECAPRENYL-PHOSPHATE ALPHA-N-ACETYLGLUCOSAMINYL 1-PHOSPHATE TRANSFERASE"/>
    <property type="match status" value="1"/>
</dbReference>
<evidence type="ECO:0000313" key="8">
    <source>
        <dbReference type="EMBL" id="CAA9203080.1"/>
    </source>
</evidence>
<keyword evidence="9" id="KW-1185">Reference proteome</keyword>
<gene>
    <name evidence="8" type="primary">tagO</name>
    <name evidence="8" type="ORF">FLACOL7796_04596</name>
</gene>
<keyword evidence="3 8" id="KW-0808">Transferase</keyword>